<dbReference type="CDD" id="cd00644">
    <property type="entry name" value="HMG-CoA_reductase_classII"/>
    <property type="match status" value="1"/>
</dbReference>
<dbReference type="SUPFAM" id="SSF56542">
    <property type="entry name" value="Substrate-binding domain of HMG-CoA reductase"/>
    <property type="match status" value="1"/>
</dbReference>
<dbReference type="InterPro" id="IPR023074">
    <property type="entry name" value="HMG_CoA_Rdtase_cat_sf"/>
</dbReference>
<dbReference type="PROSITE" id="PS01192">
    <property type="entry name" value="HMG_COA_REDUCTASE_3"/>
    <property type="match status" value="1"/>
</dbReference>
<dbReference type="RefSeq" id="WP_069125249.1">
    <property type="nucleotide sequence ID" value="NZ_CP023483.1"/>
</dbReference>
<protein>
    <recommendedName>
        <fullName evidence="3">3-hydroxy-3-methylglutaryl coenzyme A reductase</fullName>
        <shortName evidence="3">HMG-CoA reductase</shortName>
        <ecNumber evidence="3">1.1.1.88</ecNumber>
    </recommendedName>
</protein>
<dbReference type="Gene3D" id="3.90.770.10">
    <property type="entry name" value="3-hydroxy-3-methylglutaryl-coenzyme A Reductase, Chain A, domain 2"/>
    <property type="match status" value="1"/>
</dbReference>
<dbReference type="InterPro" id="IPR009029">
    <property type="entry name" value="HMG_CoA_Rdtase_sub-bd_dom_sf"/>
</dbReference>
<dbReference type="GO" id="GO:0015936">
    <property type="term" value="P:coenzyme A metabolic process"/>
    <property type="evidence" value="ECO:0007669"/>
    <property type="project" value="InterPro"/>
</dbReference>
<proteinExistence type="inferred from homology"/>
<comment type="catalytic activity">
    <reaction evidence="3">
        <text>(R)-mevalonate + 2 NAD(+) + CoA = (3S)-3-hydroxy-3-methylglutaryl-CoA + 2 NADH + 2 H(+)</text>
        <dbReference type="Rhea" id="RHEA:14833"/>
        <dbReference type="ChEBI" id="CHEBI:15378"/>
        <dbReference type="ChEBI" id="CHEBI:36464"/>
        <dbReference type="ChEBI" id="CHEBI:43074"/>
        <dbReference type="ChEBI" id="CHEBI:57287"/>
        <dbReference type="ChEBI" id="CHEBI:57540"/>
        <dbReference type="ChEBI" id="CHEBI:57945"/>
        <dbReference type="EC" id="1.1.1.88"/>
    </reaction>
</comment>
<dbReference type="UniPathway" id="UPA00257">
    <property type="reaction ID" value="UER00367"/>
</dbReference>
<name>A0A1D2LTJ4_BROTH</name>
<dbReference type="OrthoDB" id="9764892at2"/>
<sequence>MAKFYQQSLAERHATLIAEQRLTAAQIEQLKAAAIIAPEVADSMIENQIGQFPLPLGLSFNFLIDETSYVVPMVTEEPSVIAASSNAAKIVQANGGFTTTIQERAMIGQLIFTDVSDYEAAILLVQEKEAALIEIANAAQPSLVKRGGGLRRIETRIITDDDHQPAYFTVHLVVDVQEAMGANMMNTILEATATPLKEWLDSAVLMQILSNFADTSLVTATCRIEPHTLTTTRFEGEWLAKRIAEATRYAHLDPYRAATHNKGIMNGVDAVVLASGNDTRAIEAGAHAFAVRDGRYRGLSDWKVAENGDLVGQLTLPLPVGSVGGAISVLPLAQLTQQILGISTANKLARVIVSVGLAQNLAALKALVSEGIQKGHMSLQVKSLALSAGATESELPLVVAALLENKQLNLENAHTIIAQLRQN</sequence>
<organism evidence="4 5">
    <name type="scientific">Brochothrix thermosphacta</name>
    <name type="common">Microbacterium thermosphactum</name>
    <dbReference type="NCBI Taxonomy" id="2756"/>
    <lineage>
        <taxon>Bacteria</taxon>
        <taxon>Bacillati</taxon>
        <taxon>Bacillota</taxon>
        <taxon>Bacilli</taxon>
        <taxon>Bacillales</taxon>
        <taxon>Listeriaceae</taxon>
        <taxon>Brochothrix</taxon>
    </lineage>
</organism>
<dbReference type="PANTHER" id="PTHR10572:SF24">
    <property type="entry name" value="3-HYDROXY-3-METHYLGLUTARYL-COENZYME A REDUCTASE"/>
    <property type="match status" value="1"/>
</dbReference>
<dbReference type="GO" id="GO:0004420">
    <property type="term" value="F:hydroxymethylglutaryl-CoA reductase (NADPH) activity"/>
    <property type="evidence" value="ECO:0007669"/>
    <property type="project" value="InterPro"/>
</dbReference>
<dbReference type="NCBIfam" id="TIGR00532">
    <property type="entry name" value="HMG_CoA_R_NAD"/>
    <property type="match status" value="1"/>
</dbReference>
<dbReference type="SUPFAM" id="SSF55035">
    <property type="entry name" value="NAD-binding domain of HMG-CoA reductase"/>
    <property type="match status" value="1"/>
</dbReference>
<dbReference type="GO" id="GO:0140643">
    <property type="term" value="F:hydroxymethylglutaryl-CoA reductase (NADH) activity"/>
    <property type="evidence" value="ECO:0007669"/>
    <property type="project" value="UniProtKB-EC"/>
</dbReference>
<dbReference type="KEGG" id="bths:CNY62_01725"/>
<dbReference type="InterPro" id="IPR004553">
    <property type="entry name" value="HMG_CoA_Rdtase_bac-typ"/>
</dbReference>
<dbReference type="PROSITE" id="PS50065">
    <property type="entry name" value="HMG_COA_REDUCTASE_4"/>
    <property type="match status" value="1"/>
</dbReference>
<keyword evidence="2 3" id="KW-0560">Oxidoreductase</keyword>
<accession>A0A1D2LTJ4</accession>
<evidence type="ECO:0000256" key="3">
    <source>
        <dbReference type="RuleBase" id="RU361219"/>
    </source>
</evidence>
<dbReference type="InterPro" id="IPR002202">
    <property type="entry name" value="HMG_CoA_Rdtase"/>
</dbReference>
<dbReference type="Gene3D" id="3.30.70.420">
    <property type="entry name" value="Hydroxymethylglutaryl-CoA reductase, class I/II, NAD/NADP-binding domain"/>
    <property type="match status" value="1"/>
</dbReference>
<gene>
    <name evidence="4" type="ORF">CNY62_01725</name>
</gene>
<comment type="similarity">
    <text evidence="1 3">Belongs to the HMG-CoA reductase family.</text>
</comment>
<evidence type="ECO:0000256" key="2">
    <source>
        <dbReference type="ARBA" id="ARBA00023002"/>
    </source>
</evidence>
<dbReference type="EC" id="1.1.1.88" evidence="3"/>
<dbReference type="PANTHER" id="PTHR10572">
    <property type="entry name" value="3-HYDROXY-3-METHYLGLUTARYL-COENZYME A REDUCTASE"/>
    <property type="match status" value="1"/>
</dbReference>
<evidence type="ECO:0000313" key="4">
    <source>
        <dbReference type="EMBL" id="ATF25205.1"/>
    </source>
</evidence>
<dbReference type="AlphaFoldDB" id="A0A1D2LTJ4"/>
<dbReference type="InterPro" id="IPR023076">
    <property type="entry name" value="HMG_CoA_Rdtase_CS"/>
</dbReference>
<keyword evidence="3" id="KW-0520">NAD</keyword>
<dbReference type="Proteomes" id="UP000243591">
    <property type="component" value="Chromosome"/>
</dbReference>
<keyword evidence="5" id="KW-1185">Reference proteome</keyword>
<dbReference type="STRING" id="2756.BFR44_01850"/>
<evidence type="ECO:0000313" key="5">
    <source>
        <dbReference type="Proteomes" id="UP000243591"/>
    </source>
</evidence>
<dbReference type="EMBL" id="CP023483">
    <property type="protein sequence ID" value="ATF25205.1"/>
    <property type="molecule type" value="Genomic_DNA"/>
</dbReference>
<evidence type="ECO:0000256" key="1">
    <source>
        <dbReference type="ARBA" id="ARBA00007661"/>
    </source>
</evidence>
<comment type="pathway">
    <text evidence="3">Metabolic intermediate metabolism; (R)-mevalonate degradation; (S)-3-hydroxy-3-methylglutaryl-CoA from (R)-mevalonate: step 1/1.</text>
</comment>
<dbReference type="Pfam" id="PF00368">
    <property type="entry name" value="HMG-CoA_red"/>
    <property type="match status" value="1"/>
</dbReference>
<dbReference type="Gene3D" id="1.10.8.660">
    <property type="match status" value="1"/>
</dbReference>
<reference evidence="4 5" key="1">
    <citation type="submission" date="2017-09" db="EMBL/GenBank/DDBJ databases">
        <title>Complete Genome Sequences of Two Strains of the Meat Spoilage Bacterium Brochothrix thermosphacta Isolated from Ground Chicken.</title>
        <authorList>
            <person name="Paoli G.C."/>
            <person name="Wijey C."/>
            <person name="Chen C.-Y."/>
            <person name="Nguyen L."/>
            <person name="Yan X."/>
            <person name="Irwin P.L."/>
        </authorList>
    </citation>
    <scope>NUCLEOTIDE SEQUENCE [LARGE SCALE GENOMIC DNA]</scope>
    <source>
        <strain evidence="4 5">BI</strain>
    </source>
</reference>
<dbReference type="InterPro" id="IPR009023">
    <property type="entry name" value="HMG_CoA_Rdtase_NAD(P)-bd_sf"/>
</dbReference>